<evidence type="ECO:0000259" key="6">
    <source>
        <dbReference type="PROSITE" id="PS50110"/>
    </source>
</evidence>
<evidence type="ECO:0000313" key="8">
    <source>
        <dbReference type="Proteomes" id="UP000533476"/>
    </source>
</evidence>
<dbReference type="PANTHER" id="PTHR45566">
    <property type="entry name" value="HTH-TYPE TRANSCRIPTIONAL REGULATOR YHJB-RELATED"/>
    <property type="match status" value="1"/>
</dbReference>
<organism evidence="7 8">
    <name type="scientific">Sulfobacillus harzensis</name>
    <dbReference type="NCBI Taxonomy" id="2729629"/>
    <lineage>
        <taxon>Bacteria</taxon>
        <taxon>Bacillati</taxon>
        <taxon>Bacillota</taxon>
        <taxon>Clostridia</taxon>
        <taxon>Eubacteriales</taxon>
        <taxon>Clostridiales Family XVII. Incertae Sedis</taxon>
        <taxon>Sulfobacillus</taxon>
    </lineage>
</organism>
<keyword evidence="2 5" id="KW-0597">Phosphoprotein</keyword>
<dbReference type="Gene3D" id="3.40.50.2300">
    <property type="match status" value="1"/>
</dbReference>
<protein>
    <recommendedName>
        <fullName evidence="1">Stage 0 sporulation protein A homolog</fullName>
    </recommendedName>
</protein>
<comment type="function">
    <text evidence="4">May play the central regulatory role in sporulation. It may be an element of the effector pathway responsible for the activation of sporulation genes in response to nutritional stress. Spo0A may act in concert with spo0H (a sigma factor) to control the expression of some genes that are critical to the sporulation process.</text>
</comment>
<dbReference type="CDD" id="cd06170">
    <property type="entry name" value="LuxR_C_like"/>
    <property type="match status" value="1"/>
</dbReference>
<evidence type="ECO:0000256" key="4">
    <source>
        <dbReference type="ARBA" id="ARBA00024867"/>
    </source>
</evidence>
<dbReference type="SUPFAM" id="SSF46894">
    <property type="entry name" value="C-terminal effector domain of the bipartite response regulators"/>
    <property type="match status" value="1"/>
</dbReference>
<dbReference type="InterPro" id="IPR051015">
    <property type="entry name" value="EvgA-like"/>
</dbReference>
<gene>
    <name evidence="7" type="ORF">HIJ39_21005</name>
</gene>
<dbReference type="Pfam" id="PF00072">
    <property type="entry name" value="Response_reg"/>
    <property type="match status" value="1"/>
</dbReference>
<evidence type="ECO:0000256" key="1">
    <source>
        <dbReference type="ARBA" id="ARBA00018672"/>
    </source>
</evidence>
<evidence type="ECO:0000256" key="5">
    <source>
        <dbReference type="PROSITE-ProRule" id="PRU00169"/>
    </source>
</evidence>
<dbReference type="PANTHER" id="PTHR45566:SF2">
    <property type="entry name" value="NARL SUBFAMILY"/>
    <property type="match status" value="1"/>
</dbReference>
<dbReference type="GO" id="GO:0003677">
    <property type="term" value="F:DNA binding"/>
    <property type="evidence" value="ECO:0007669"/>
    <property type="project" value="UniProtKB-KW"/>
</dbReference>
<comment type="caution">
    <text evidence="7">The sequence shown here is derived from an EMBL/GenBank/DDBJ whole genome shotgun (WGS) entry which is preliminary data.</text>
</comment>
<dbReference type="InterPro" id="IPR001789">
    <property type="entry name" value="Sig_transdc_resp-reg_receiver"/>
</dbReference>
<dbReference type="InterPro" id="IPR011006">
    <property type="entry name" value="CheY-like_superfamily"/>
</dbReference>
<dbReference type="CDD" id="cd17535">
    <property type="entry name" value="REC_NarL-like"/>
    <property type="match status" value="1"/>
</dbReference>
<dbReference type="InterPro" id="IPR016032">
    <property type="entry name" value="Sig_transdc_resp-reg_C-effctor"/>
</dbReference>
<evidence type="ECO:0000256" key="2">
    <source>
        <dbReference type="ARBA" id="ARBA00022553"/>
    </source>
</evidence>
<feature type="domain" description="Response regulatory" evidence="6">
    <location>
        <begin position="6"/>
        <end position="125"/>
    </location>
</feature>
<dbReference type="PRINTS" id="PR00038">
    <property type="entry name" value="HTHLUXR"/>
</dbReference>
<dbReference type="Proteomes" id="UP000533476">
    <property type="component" value="Unassembled WGS sequence"/>
</dbReference>
<keyword evidence="3" id="KW-0238">DNA-binding</keyword>
<accession>A0A7Y0L8J3</accession>
<dbReference type="PROSITE" id="PS50110">
    <property type="entry name" value="RESPONSE_REGULATORY"/>
    <property type="match status" value="1"/>
</dbReference>
<dbReference type="GO" id="GO:0000160">
    <property type="term" value="P:phosphorelay signal transduction system"/>
    <property type="evidence" value="ECO:0007669"/>
    <property type="project" value="InterPro"/>
</dbReference>
<keyword evidence="8" id="KW-1185">Reference proteome</keyword>
<dbReference type="SMART" id="SM00421">
    <property type="entry name" value="HTH_LUXR"/>
    <property type="match status" value="1"/>
</dbReference>
<evidence type="ECO:0000313" key="7">
    <source>
        <dbReference type="EMBL" id="NMP24791.1"/>
    </source>
</evidence>
<dbReference type="SUPFAM" id="SSF52172">
    <property type="entry name" value="CheY-like"/>
    <property type="match status" value="1"/>
</dbReference>
<dbReference type="EMBL" id="JABBVZ010000151">
    <property type="protein sequence ID" value="NMP24791.1"/>
    <property type="molecule type" value="Genomic_DNA"/>
</dbReference>
<dbReference type="InterPro" id="IPR058245">
    <property type="entry name" value="NreC/VraR/RcsB-like_REC"/>
</dbReference>
<dbReference type="Pfam" id="PF00196">
    <property type="entry name" value="GerE"/>
    <property type="match status" value="1"/>
</dbReference>
<evidence type="ECO:0000256" key="3">
    <source>
        <dbReference type="ARBA" id="ARBA00023125"/>
    </source>
</evidence>
<name>A0A7Y0L8J3_9FIRM</name>
<dbReference type="InterPro" id="IPR000792">
    <property type="entry name" value="Tscrpt_reg_LuxR_C"/>
</dbReference>
<dbReference type="RefSeq" id="WP_169102997.1">
    <property type="nucleotide sequence ID" value="NZ_JABBVZ010000151.1"/>
</dbReference>
<feature type="modified residue" description="4-aspartylphosphate" evidence="5">
    <location>
        <position position="57"/>
    </location>
</feature>
<reference evidence="7 8" key="1">
    <citation type="submission" date="2020-04" db="EMBL/GenBank/DDBJ databases">
        <authorList>
            <person name="Zhang R."/>
            <person name="Schippers A."/>
        </authorList>
    </citation>
    <scope>NUCLEOTIDE SEQUENCE [LARGE SCALE GENOMIC DNA]</scope>
    <source>
        <strain evidence="7 8">DSM 109850</strain>
    </source>
</reference>
<dbReference type="AlphaFoldDB" id="A0A7Y0L8J3"/>
<dbReference type="SMART" id="SM00448">
    <property type="entry name" value="REC"/>
    <property type="match status" value="1"/>
</dbReference>
<sequence length="207" mass="22465">MSKPIRVVAVEDEDLFRELLITSLASFEEIAIIHAYRRGEDALARVVDDAPDVVLLDIDLGAGETGVQIGLRIRKILPHVGIVLLSNYDEPGLLTSLPPQEAAGWSYLLKKSVAEVSTIVRAIEGSHARLMVLDPFLVQALRPRPQGLVAGLTPRQREILALLAQGYSNAGIAQQLIISPKSVIASRDSVLQMGQGFCPERQGHLPP</sequence>
<dbReference type="GO" id="GO:0006355">
    <property type="term" value="P:regulation of DNA-templated transcription"/>
    <property type="evidence" value="ECO:0007669"/>
    <property type="project" value="InterPro"/>
</dbReference>
<proteinExistence type="predicted"/>
<feature type="non-terminal residue" evidence="7">
    <location>
        <position position="207"/>
    </location>
</feature>